<feature type="transmembrane region" description="Helical" evidence="1">
    <location>
        <begin position="209"/>
        <end position="229"/>
    </location>
</feature>
<reference evidence="2 3" key="1">
    <citation type="submission" date="2018-06" db="EMBL/GenBank/DDBJ databases">
        <title>Genomic Encyclopedia of Type Strains, Phase IV (KMG-IV): sequencing the most valuable type-strain genomes for metagenomic binning, comparative biology and taxonomic classification.</title>
        <authorList>
            <person name="Goeker M."/>
        </authorList>
    </citation>
    <scope>NUCLEOTIDE SEQUENCE [LARGE SCALE GENOMIC DNA]</scope>
    <source>
        <strain evidence="2 3">DSM 24875</strain>
    </source>
</reference>
<keyword evidence="1" id="KW-1133">Transmembrane helix</keyword>
<protein>
    <submittedName>
        <fullName evidence="2">Uncharacterized protein DUF4239</fullName>
    </submittedName>
</protein>
<dbReference type="Pfam" id="PF14023">
    <property type="entry name" value="Bestrophin-like"/>
    <property type="match status" value="1"/>
</dbReference>
<dbReference type="RefSeq" id="WP_170153320.1">
    <property type="nucleotide sequence ID" value="NZ_QNRK01000027.1"/>
</dbReference>
<feature type="transmembrane region" description="Helical" evidence="1">
    <location>
        <begin position="181"/>
        <end position="202"/>
    </location>
</feature>
<keyword evidence="1" id="KW-0812">Transmembrane</keyword>
<sequence length="264" mass="27171">MDGWKLGLAVAAAIFVSGLVGLVLQRVLPERLTTGPAADMIGAVAGLLSLLSALVLGLLVWTAYGVYSGQNVAIETLAAKVLQLDLALIDYGRGADAGRALLRQDLARTIDEIWGAGLSDRQFAANSFSAALANLKRRQAYLDSLTPATDGERAALAAAQQTVESIAQARLSMAFALSNPVPYPLVFAVMAWAATLFLGFGLKSRLAGSSLVALGVGAFAVGSVAALIVDLSAPYSGAFRVSPVPLQQVLGYVGQGQGAVGVSR</sequence>
<accession>A0A366EZS4</accession>
<evidence type="ECO:0000256" key="1">
    <source>
        <dbReference type="SAM" id="Phobius"/>
    </source>
</evidence>
<dbReference type="Proteomes" id="UP000253529">
    <property type="component" value="Unassembled WGS sequence"/>
</dbReference>
<organism evidence="2 3">
    <name type="scientific">Roseiarcus fermentans</name>
    <dbReference type="NCBI Taxonomy" id="1473586"/>
    <lineage>
        <taxon>Bacteria</taxon>
        <taxon>Pseudomonadati</taxon>
        <taxon>Pseudomonadota</taxon>
        <taxon>Alphaproteobacteria</taxon>
        <taxon>Hyphomicrobiales</taxon>
        <taxon>Roseiarcaceae</taxon>
        <taxon>Roseiarcus</taxon>
    </lineage>
</organism>
<keyword evidence="3" id="KW-1185">Reference proteome</keyword>
<gene>
    <name evidence="2" type="ORF">DFR50_12731</name>
</gene>
<name>A0A366EZS4_9HYPH</name>
<dbReference type="EMBL" id="QNRK01000027">
    <property type="protein sequence ID" value="RBP07386.1"/>
    <property type="molecule type" value="Genomic_DNA"/>
</dbReference>
<dbReference type="AlphaFoldDB" id="A0A366EZS4"/>
<feature type="transmembrane region" description="Helical" evidence="1">
    <location>
        <begin position="6"/>
        <end position="28"/>
    </location>
</feature>
<dbReference type="InterPro" id="IPR025333">
    <property type="entry name" value="DUF4239"/>
</dbReference>
<evidence type="ECO:0000313" key="2">
    <source>
        <dbReference type="EMBL" id="RBP07386.1"/>
    </source>
</evidence>
<evidence type="ECO:0000313" key="3">
    <source>
        <dbReference type="Proteomes" id="UP000253529"/>
    </source>
</evidence>
<comment type="caution">
    <text evidence="2">The sequence shown here is derived from an EMBL/GenBank/DDBJ whole genome shotgun (WGS) entry which is preliminary data.</text>
</comment>
<feature type="transmembrane region" description="Helical" evidence="1">
    <location>
        <begin position="40"/>
        <end position="64"/>
    </location>
</feature>
<proteinExistence type="predicted"/>
<keyword evidence="1" id="KW-0472">Membrane</keyword>